<dbReference type="GeneTree" id="ENSGT00940000158529"/>
<evidence type="ECO:0000313" key="4">
    <source>
        <dbReference type="Ensembl" id="ENSSFOP00015057918.1"/>
    </source>
</evidence>
<reference evidence="4" key="3">
    <citation type="submission" date="2025-09" db="UniProtKB">
        <authorList>
            <consortium name="Ensembl"/>
        </authorList>
    </citation>
    <scope>IDENTIFICATION</scope>
</reference>
<organism evidence="4 5">
    <name type="scientific">Scleropages formosus</name>
    <name type="common">Asian bonytongue</name>
    <name type="synonym">Osteoglossum formosum</name>
    <dbReference type="NCBI Taxonomy" id="113540"/>
    <lineage>
        <taxon>Eukaryota</taxon>
        <taxon>Metazoa</taxon>
        <taxon>Chordata</taxon>
        <taxon>Craniata</taxon>
        <taxon>Vertebrata</taxon>
        <taxon>Euteleostomi</taxon>
        <taxon>Actinopterygii</taxon>
        <taxon>Neopterygii</taxon>
        <taxon>Teleostei</taxon>
        <taxon>Osteoglossocephala</taxon>
        <taxon>Osteoglossomorpha</taxon>
        <taxon>Osteoglossiformes</taxon>
        <taxon>Osteoglossidae</taxon>
        <taxon>Scleropages</taxon>
    </lineage>
</organism>
<name>A0A8C9VJW4_SCLFO</name>
<reference evidence="4" key="2">
    <citation type="submission" date="2025-08" db="UniProtKB">
        <authorList>
            <consortium name="Ensembl"/>
        </authorList>
    </citation>
    <scope>IDENTIFICATION</scope>
</reference>
<keyword evidence="2" id="KW-0694">RNA-binding</keyword>
<dbReference type="Ensembl" id="ENSSFOT00015078962.1">
    <property type="protein sequence ID" value="ENSSFOP00015057918.1"/>
    <property type="gene ID" value="ENSSFOG00015030617.1"/>
</dbReference>
<proteinExistence type="predicted"/>
<dbReference type="AlphaFoldDB" id="A0A8C9VJW4"/>
<dbReference type="GO" id="GO:0003723">
    <property type="term" value="F:RNA binding"/>
    <property type="evidence" value="ECO:0007669"/>
    <property type="project" value="UniProtKB-KW"/>
</dbReference>
<dbReference type="InterPro" id="IPR035979">
    <property type="entry name" value="RBD_domain_sf"/>
</dbReference>
<accession>A0A8C9VJW4</accession>
<dbReference type="Pfam" id="PF00076">
    <property type="entry name" value="RRM_1"/>
    <property type="match status" value="1"/>
</dbReference>
<dbReference type="InterPro" id="IPR000504">
    <property type="entry name" value="RRM_dom"/>
</dbReference>
<reference evidence="4 5" key="1">
    <citation type="submission" date="2019-04" db="EMBL/GenBank/DDBJ databases">
        <authorList>
            <consortium name="Wellcome Sanger Institute Data Sharing"/>
        </authorList>
    </citation>
    <scope>NUCLEOTIDE SEQUENCE [LARGE SCALE GENOMIC DNA]</scope>
</reference>
<keyword evidence="5" id="KW-1185">Reference proteome</keyword>
<sequence>WLTVQLPAADGVVKLRGLPFSCTVEDIVHFFEGLSLDIVGGGVTLVFDAHGRNTGIAYVEFASQEMADQALQKDRERIGMSDSDAEGLPKAPEQLPTNGGVVKIQGLPYSATEEDVIQFFAGIVSSVMCTEFYSFYSLKYQMNTTLLPHRSGHC</sequence>
<dbReference type="PANTHER" id="PTHR13976">
    <property type="entry name" value="HETEROGENEOUS NUCLEAR RIBONUCLEOPROTEIN-RELATED"/>
    <property type="match status" value="1"/>
</dbReference>
<dbReference type="Gene3D" id="3.30.70.330">
    <property type="match status" value="2"/>
</dbReference>
<gene>
    <name evidence="4" type="primary">GRSF1</name>
</gene>
<evidence type="ECO:0000313" key="5">
    <source>
        <dbReference type="Proteomes" id="UP000694397"/>
    </source>
</evidence>
<dbReference type="InterPro" id="IPR012677">
    <property type="entry name" value="Nucleotide-bd_a/b_plait_sf"/>
</dbReference>
<evidence type="ECO:0000256" key="2">
    <source>
        <dbReference type="ARBA" id="ARBA00022884"/>
    </source>
</evidence>
<dbReference type="InterPro" id="IPR050666">
    <property type="entry name" value="ESRP"/>
</dbReference>
<evidence type="ECO:0000259" key="3">
    <source>
        <dbReference type="Pfam" id="PF00076"/>
    </source>
</evidence>
<evidence type="ECO:0000256" key="1">
    <source>
        <dbReference type="ARBA" id="ARBA00022737"/>
    </source>
</evidence>
<dbReference type="Proteomes" id="UP000694397">
    <property type="component" value="Chromosome 17"/>
</dbReference>
<feature type="domain" description="RRM" evidence="3">
    <location>
        <begin position="15"/>
        <end position="74"/>
    </location>
</feature>
<protein>
    <submittedName>
        <fullName evidence="4">G-rich RNA sequence binding factor 1</fullName>
    </submittedName>
</protein>
<keyword evidence="1" id="KW-0677">Repeat</keyword>
<dbReference type="SUPFAM" id="SSF54928">
    <property type="entry name" value="RNA-binding domain, RBD"/>
    <property type="match status" value="2"/>
</dbReference>